<keyword evidence="2" id="KW-1185">Reference proteome</keyword>
<accession>A0AAF0TS08</accession>
<evidence type="ECO:0000313" key="2">
    <source>
        <dbReference type="Proteomes" id="UP001234989"/>
    </source>
</evidence>
<protein>
    <submittedName>
        <fullName evidence="1">Uncharacterized protein</fullName>
    </submittedName>
</protein>
<evidence type="ECO:0000313" key="1">
    <source>
        <dbReference type="EMBL" id="WMV30246.1"/>
    </source>
</evidence>
<organism evidence="1 2">
    <name type="scientific">Solanum verrucosum</name>
    <dbReference type="NCBI Taxonomy" id="315347"/>
    <lineage>
        <taxon>Eukaryota</taxon>
        <taxon>Viridiplantae</taxon>
        <taxon>Streptophyta</taxon>
        <taxon>Embryophyta</taxon>
        <taxon>Tracheophyta</taxon>
        <taxon>Spermatophyta</taxon>
        <taxon>Magnoliopsida</taxon>
        <taxon>eudicotyledons</taxon>
        <taxon>Gunneridae</taxon>
        <taxon>Pentapetalae</taxon>
        <taxon>asterids</taxon>
        <taxon>lamiids</taxon>
        <taxon>Solanales</taxon>
        <taxon>Solanaceae</taxon>
        <taxon>Solanoideae</taxon>
        <taxon>Solaneae</taxon>
        <taxon>Solanum</taxon>
    </lineage>
</organism>
<sequence>MFQHECQRPSYMPIGTRSSLMKNHKGMVGIDSTSKVAYINGPIRPRYVCAVDCKCLKRTISFGESEDMVGLRVTHRGAQDMLLRPPILSSCLQHSYNRKYIARNTCKEE</sequence>
<proteinExistence type="predicted"/>
<gene>
    <name evidence="1" type="ORF">MTR67_023631</name>
</gene>
<name>A0AAF0TS08_SOLVR</name>
<dbReference type="Proteomes" id="UP001234989">
    <property type="component" value="Chromosome 5"/>
</dbReference>
<dbReference type="EMBL" id="CP133616">
    <property type="protein sequence ID" value="WMV30246.1"/>
    <property type="molecule type" value="Genomic_DNA"/>
</dbReference>
<dbReference type="AlphaFoldDB" id="A0AAF0TS08"/>
<reference evidence="1" key="1">
    <citation type="submission" date="2023-08" db="EMBL/GenBank/DDBJ databases">
        <title>A de novo genome assembly of Solanum verrucosum Schlechtendal, a Mexican diploid species geographically isolated from the other diploid A-genome species in potato relatives.</title>
        <authorList>
            <person name="Hosaka K."/>
        </authorList>
    </citation>
    <scope>NUCLEOTIDE SEQUENCE</scope>
    <source>
        <tissue evidence="1">Young leaves</tissue>
    </source>
</reference>